<keyword evidence="3 6" id="KW-1133">Transmembrane helix</keyword>
<dbReference type="InterPro" id="IPR036259">
    <property type="entry name" value="MFS_trans_sf"/>
</dbReference>
<dbReference type="PROSITE" id="PS50850">
    <property type="entry name" value="MFS"/>
    <property type="match status" value="1"/>
</dbReference>
<evidence type="ECO:0000256" key="2">
    <source>
        <dbReference type="ARBA" id="ARBA00022692"/>
    </source>
</evidence>
<feature type="transmembrane region" description="Helical" evidence="6">
    <location>
        <begin position="478"/>
        <end position="500"/>
    </location>
</feature>
<evidence type="ECO:0000256" key="6">
    <source>
        <dbReference type="SAM" id="Phobius"/>
    </source>
</evidence>
<feature type="transmembrane region" description="Helical" evidence="6">
    <location>
        <begin position="245"/>
        <end position="268"/>
    </location>
</feature>
<dbReference type="OMA" id="PDGVYWA"/>
<comment type="caution">
    <text evidence="8">The sequence shown here is derived from an EMBL/GenBank/DDBJ whole genome shotgun (WGS) entry which is preliminary data.</text>
</comment>
<dbReference type="Proteomes" id="UP000033140">
    <property type="component" value="Unassembled WGS sequence"/>
</dbReference>
<dbReference type="GO" id="GO:0022857">
    <property type="term" value="F:transmembrane transporter activity"/>
    <property type="evidence" value="ECO:0007669"/>
    <property type="project" value="InterPro"/>
</dbReference>
<feature type="transmembrane region" description="Helical" evidence="6">
    <location>
        <begin position="413"/>
        <end position="430"/>
    </location>
</feature>
<evidence type="ECO:0000259" key="7">
    <source>
        <dbReference type="PROSITE" id="PS50850"/>
    </source>
</evidence>
<evidence type="ECO:0000256" key="5">
    <source>
        <dbReference type="SAM" id="MobiDB-lite"/>
    </source>
</evidence>
<dbReference type="InterPro" id="IPR020846">
    <property type="entry name" value="MFS_dom"/>
</dbReference>
<proteinExistence type="predicted"/>
<feature type="transmembrane region" description="Helical" evidence="6">
    <location>
        <begin position="442"/>
        <end position="466"/>
    </location>
</feature>
<name>A0A0E9N835_SAICN</name>
<reference evidence="8 9" key="1">
    <citation type="journal article" date="2011" name="J. Gen. Appl. Microbiol.">
        <title>Draft genome sequencing of the enigmatic yeast Saitoella complicata.</title>
        <authorList>
            <person name="Nishida H."/>
            <person name="Hamamoto M."/>
            <person name="Sugiyama J."/>
        </authorList>
    </citation>
    <scope>NUCLEOTIDE SEQUENCE [LARGE SCALE GENOMIC DNA]</scope>
    <source>
        <strain evidence="8 9">NRRL Y-17804</strain>
    </source>
</reference>
<evidence type="ECO:0000256" key="1">
    <source>
        <dbReference type="ARBA" id="ARBA00004141"/>
    </source>
</evidence>
<evidence type="ECO:0000256" key="3">
    <source>
        <dbReference type="ARBA" id="ARBA00022989"/>
    </source>
</evidence>
<dbReference type="Gene3D" id="1.20.1250.20">
    <property type="entry name" value="MFS general substrate transporter like domains"/>
    <property type="match status" value="1"/>
</dbReference>
<dbReference type="SUPFAM" id="SSF103473">
    <property type="entry name" value="MFS general substrate transporter"/>
    <property type="match status" value="1"/>
</dbReference>
<comment type="subcellular location">
    <subcellularLocation>
        <location evidence="1">Membrane</location>
        <topology evidence="1">Multi-pass membrane protein</topology>
    </subcellularLocation>
</comment>
<protein>
    <recommendedName>
        <fullName evidence="7">Major facilitator superfamily (MFS) profile domain-containing protein</fullName>
    </recommendedName>
</protein>
<keyword evidence="4 6" id="KW-0472">Membrane</keyword>
<feature type="transmembrane region" description="Helical" evidence="6">
    <location>
        <begin position="506"/>
        <end position="524"/>
    </location>
</feature>
<dbReference type="InterPro" id="IPR005828">
    <property type="entry name" value="MFS_sugar_transport-like"/>
</dbReference>
<dbReference type="EMBL" id="BACD03000001">
    <property type="protein sequence ID" value="GAO45958.1"/>
    <property type="molecule type" value="Genomic_DNA"/>
</dbReference>
<dbReference type="GO" id="GO:0016020">
    <property type="term" value="C:membrane"/>
    <property type="evidence" value="ECO:0007669"/>
    <property type="project" value="UniProtKB-SubCell"/>
</dbReference>
<evidence type="ECO:0000313" key="8">
    <source>
        <dbReference type="EMBL" id="GAO45958.1"/>
    </source>
</evidence>
<reference evidence="8 9" key="3">
    <citation type="journal article" date="2015" name="Genome Announc.">
        <title>Draft Genome Sequence of the Archiascomycetous Yeast Saitoella complicata.</title>
        <authorList>
            <person name="Yamauchi K."/>
            <person name="Kondo S."/>
            <person name="Hamamoto M."/>
            <person name="Takahashi Y."/>
            <person name="Ogura Y."/>
            <person name="Hayashi T."/>
            <person name="Nishida H."/>
        </authorList>
    </citation>
    <scope>NUCLEOTIDE SEQUENCE [LARGE SCALE GENOMIC DNA]</scope>
    <source>
        <strain evidence="8 9">NRRL Y-17804</strain>
    </source>
</reference>
<sequence>MREELPSNPLELIQSHPAPIHRPTEHELEDPEHLLKDVLFPQDAYTPDGTYWADLPFWPRVHWINAQNSAETKRELAALWATFKNDPLDPIRIYFKKYVMTGMGLFVEGYTLFSVGNIKPLFQVVWPACWSTFAVCDRTWTHAVEYLEIVGIIVGQIYVGIIGDWIGRRMGMIQDAAIMTLGCILLTGMWGTSLNGWVIMYALSLMFYSVGVGGEYPMTGISAMETSSLRSSSDDKLHRGRNVSLAFLMQGWGQLANQAILIVGMLAFHGGASEPYSKLATQWTFRVSFAAVGVVTAYLLYHRIYHLKFADQALRISKKKQKVTGYDVQSLKLVSTHYWHRLVGTAGGWFANDFFFYGNKIFQGVFLRIITPDASVMDLWLWNLVNIGCSLAGYYLAALLIDHKLYGRKHMQSVGFLVQFILFIIPAAMYDTLRTPGTPIKIFQFLYFFSSFWQQFGPNSTTFLLAAEVYPAPVRASAHGFSAACGKLGALIPTIIYNYVPNHTKFWIVTWFGLLGLGCTVLFIPDTTGLDLVEQERYWTYVREGREQEYHGIAIHPRHLSWWERVVLKRDRGYDPVKDREAKIRELRAVYEAGVVEEKEEAERMGSGSVGEGSVDGGVGMDEKFDSFGMECNCEISNAPVSRSLSSILCAFVFVGSATPWFELKRDFGASTNLTPSSHTLSHLLYSYILPVSPRSSIDFDFAR</sequence>
<feature type="transmembrane region" description="Helical" evidence="6">
    <location>
        <begin position="379"/>
        <end position="401"/>
    </location>
</feature>
<organism evidence="8 9">
    <name type="scientific">Saitoella complicata (strain BCRC 22490 / CBS 7301 / JCM 7358 / NBRC 10748 / NRRL Y-17804)</name>
    <dbReference type="NCBI Taxonomy" id="698492"/>
    <lineage>
        <taxon>Eukaryota</taxon>
        <taxon>Fungi</taxon>
        <taxon>Dikarya</taxon>
        <taxon>Ascomycota</taxon>
        <taxon>Taphrinomycotina</taxon>
        <taxon>Taphrinomycotina incertae sedis</taxon>
        <taxon>Saitoella</taxon>
    </lineage>
</organism>
<feature type="transmembrane region" description="Helical" evidence="6">
    <location>
        <begin position="178"/>
        <end position="199"/>
    </location>
</feature>
<dbReference type="Pfam" id="PF00083">
    <property type="entry name" value="Sugar_tr"/>
    <property type="match status" value="2"/>
</dbReference>
<feature type="transmembrane region" description="Helical" evidence="6">
    <location>
        <begin position="283"/>
        <end position="301"/>
    </location>
</feature>
<gene>
    <name evidence="8" type="ORF">G7K_0203-t1</name>
</gene>
<dbReference type="AlphaFoldDB" id="A0A0E9N835"/>
<evidence type="ECO:0000256" key="4">
    <source>
        <dbReference type="ARBA" id="ARBA00023136"/>
    </source>
</evidence>
<feature type="region of interest" description="Disordered" evidence="5">
    <location>
        <begin position="1"/>
        <end position="24"/>
    </location>
</feature>
<feature type="domain" description="Major facilitator superfamily (MFS) profile" evidence="7">
    <location>
        <begin position="97"/>
        <end position="528"/>
    </location>
</feature>
<accession>A0A0E9N835</accession>
<reference evidence="8 9" key="2">
    <citation type="journal article" date="2014" name="J. Gen. Appl. Microbiol.">
        <title>The early diverging ascomycetous budding yeast Saitoella complicata has three histone deacetylases belonging to the Clr6, Hos2, and Rpd3 lineages.</title>
        <authorList>
            <person name="Nishida H."/>
            <person name="Matsumoto T."/>
            <person name="Kondo S."/>
            <person name="Hamamoto M."/>
            <person name="Yoshikawa H."/>
        </authorList>
    </citation>
    <scope>NUCLEOTIDE SEQUENCE [LARGE SCALE GENOMIC DNA]</scope>
    <source>
        <strain evidence="8 9">NRRL Y-17804</strain>
    </source>
</reference>
<keyword evidence="2 6" id="KW-0812">Transmembrane</keyword>
<feature type="transmembrane region" description="Helical" evidence="6">
    <location>
        <begin position="146"/>
        <end position="166"/>
    </location>
</feature>
<evidence type="ECO:0000313" key="9">
    <source>
        <dbReference type="Proteomes" id="UP000033140"/>
    </source>
</evidence>
<dbReference type="STRING" id="698492.A0A0E9N835"/>
<keyword evidence="9" id="KW-1185">Reference proteome</keyword>
<dbReference type="PANTHER" id="PTHR24064">
    <property type="entry name" value="SOLUTE CARRIER FAMILY 22 MEMBER"/>
    <property type="match status" value="1"/>
</dbReference>